<dbReference type="Proteomes" id="UP000326944">
    <property type="component" value="Chromosome"/>
</dbReference>
<dbReference type="PANTHER" id="PTHR35564">
    <property type="match status" value="1"/>
</dbReference>
<dbReference type="KEGG" id="sulg:FJR48_04050"/>
<organism evidence="1 2">
    <name type="scientific">Sulfurimonas lithotrophica</name>
    <dbReference type="NCBI Taxonomy" id="2590022"/>
    <lineage>
        <taxon>Bacteria</taxon>
        <taxon>Pseudomonadati</taxon>
        <taxon>Campylobacterota</taxon>
        <taxon>Epsilonproteobacteria</taxon>
        <taxon>Campylobacterales</taxon>
        <taxon>Sulfurimonadaceae</taxon>
        <taxon>Sulfurimonas</taxon>
    </lineage>
</organism>
<accession>A0A5P8P4H0</accession>
<dbReference type="AlphaFoldDB" id="A0A5P8P4H0"/>
<evidence type="ECO:0000313" key="2">
    <source>
        <dbReference type="Proteomes" id="UP000326944"/>
    </source>
</evidence>
<dbReference type="OrthoDB" id="1523296at2"/>
<dbReference type="Pfam" id="PF06996">
    <property type="entry name" value="T6SS_TssG"/>
    <property type="match status" value="1"/>
</dbReference>
<protein>
    <submittedName>
        <fullName evidence="1">Type VI secretion system baseplate subunit TssG</fullName>
    </submittedName>
</protein>
<evidence type="ECO:0000313" key="1">
    <source>
        <dbReference type="EMBL" id="QFR50430.1"/>
    </source>
</evidence>
<dbReference type="InterPro" id="IPR010732">
    <property type="entry name" value="T6SS_TssG-like"/>
</dbReference>
<dbReference type="PANTHER" id="PTHR35564:SF3">
    <property type="entry name" value="TYPE VI SECRETION SYSTEM BASEPLATE SUBUNIT TSSG"/>
    <property type="match status" value="1"/>
</dbReference>
<dbReference type="NCBIfam" id="TIGR03347">
    <property type="entry name" value="VI_chp_1"/>
    <property type="match status" value="1"/>
</dbReference>
<gene>
    <name evidence="1" type="primary">tssG</name>
    <name evidence="1" type="ORF">FJR48_04050</name>
</gene>
<dbReference type="EMBL" id="CP043617">
    <property type="protein sequence ID" value="QFR50430.1"/>
    <property type="molecule type" value="Genomic_DNA"/>
</dbReference>
<proteinExistence type="predicted"/>
<keyword evidence="2" id="KW-1185">Reference proteome</keyword>
<reference evidence="1 2" key="1">
    <citation type="submission" date="2019-09" db="EMBL/GenBank/DDBJ databases">
        <title>Sulfurimonas gotlandica sp. nov., a chemoautotrophic and psychrotolerant epsilonproteobacterium isolated from a pelagic redoxcline, and an emended description of the genus Sulfurimonas.</title>
        <authorList>
            <person name="Wang S."/>
            <person name="Jiang L."/>
            <person name="Shao S."/>
        </authorList>
    </citation>
    <scope>NUCLEOTIDE SEQUENCE [LARGE SCALE GENOMIC DNA]</scope>
    <source>
        <strain evidence="1 2">GYSZ_1</strain>
    </source>
</reference>
<name>A0A5P8P4H0_9BACT</name>
<sequence>MNISDINHKLASKTNKYSLPQAMRVVFYYLKKIYSISDYDILNKKIRFQGNYSLAFQKGEVHEIEFFEDEISGKRVVLTVNFLSLFGSSSPLPSHYSELVLRSFEGDRVLYDFLNIFNNNIQRFIYPIWEKQRYYIKYKKDLNDGFSKYLLAMLGLYANFGQKQNRLNFRKIMPYIGVLSMRQKSAGTITSILRHYLGFNEIEIIQSMKMSSEIPSWQYSKLGKENIQLGVNLSIGEFLINKTSKFRILLKNVTVYDMFKYSVHGNKMGELNDLISFAFNEPLDYDVCMEIEEKEKIKCVLNKTDKRYIGINCWIGEPQGKEQIVIAQKG</sequence>